<accession>X6NKR2</accession>
<organism evidence="2 3">
    <name type="scientific">Reticulomyxa filosa</name>
    <dbReference type="NCBI Taxonomy" id="46433"/>
    <lineage>
        <taxon>Eukaryota</taxon>
        <taxon>Sar</taxon>
        <taxon>Rhizaria</taxon>
        <taxon>Retaria</taxon>
        <taxon>Foraminifera</taxon>
        <taxon>Monothalamids</taxon>
        <taxon>Reticulomyxidae</taxon>
        <taxon>Reticulomyxa</taxon>
    </lineage>
</organism>
<dbReference type="InterPro" id="IPR016641">
    <property type="entry name" value="EGD2/NACA0like"/>
</dbReference>
<evidence type="ECO:0000313" key="2">
    <source>
        <dbReference type="EMBL" id="ETO26498.1"/>
    </source>
</evidence>
<dbReference type="GO" id="GO:0005854">
    <property type="term" value="C:nascent polypeptide-associated complex"/>
    <property type="evidence" value="ECO:0007669"/>
    <property type="project" value="InterPro"/>
</dbReference>
<feature type="domain" description="Nascent polypeptide-associated complex subunit alpha-like UBA" evidence="1">
    <location>
        <begin position="19"/>
        <end position="55"/>
    </location>
</feature>
<dbReference type="Pfam" id="PF19026">
    <property type="entry name" value="UBA_HYPK"/>
    <property type="match status" value="1"/>
</dbReference>
<evidence type="ECO:0000259" key="1">
    <source>
        <dbReference type="Pfam" id="PF19026"/>
    </source>
</evidence>
<dbReference type="EMBL" id="ASPP01007838">
    <property type="protein sequence ID" value="ETO26498.1"/>
    <property type="molecule type" value="Genomic_DNA"/>
</dbReference>
<comment type="caution">
    <text evidence="2">The sequence shown here is derived from an EMBL/GenBank/DDBJ whole genome shotgun (WGS) entry which is preliminary data.</text>
</comment>
<keyword evidence="3" id="KW-1185">Reference proteome</keyword>
<sequence>MPPIAEEPETEDVDTSGLEPNDIEMIMKQTGASKAKAVNALRQNNGDMVNAIMGLTMVNAIKSKNKEKTSLLAVSVGNGKELFDVLIWEVRVEKVFPFFVVMQQLQEFKSPFCSNFFFACTRFFKVIPESLTIFNSIDTLFSFSPKKCCVEFRDKIRKVVLFPLYHWISFCDTIQICFCTRQWNLRCPLCCPFTKKTCQKKPTVRKEHKQAMQQEGLE</sequence>
<reference evidence="2 3" key="1">
    <citation type="journal article" date="2013" name="Curr. Biol.">
        <title>The Genome of the Foraminiferan Reticulomyxa filosa.</title>
        <authorList>
            <person name="Glockner G."/>
            <person name="Hulsmann N."/>
            <person name="Schleicher M."/>
            <person name="Noegel A.A."/>
            <person name="Eichinger L."/>
            <person name="Gallinger C."/>
            <person name="Pawlowski J."/>
            <person name="Sierra R."/>
            <person name="Euteneuer U."/>
            <person name="Pillet L."/>
            <person name="Moustafa A."/>
            <person name="Platzer M."/>
            <person name="Groth M."/>
            <person name="Szafranski K."/>
            <person name="Schliwa M."/>
        </authorList>
    </citation>
    <scope>NUCLEOTIDE SEQUENCE [LARGE SCALE GENOMIC DNA]</scope>
</reference>
<dbReference type="AlphaFoldDB" id="X6NKR2"/>
<dbReference type="PANTHER" id="PTHR21713">
    <property type="entry name" value="NASCENT POLYPEPTIDE ASSOCIATED COMPLEX ALPHA SUBUNIT-RELATED"/>
    <property type="match status" value="1"/>
</dbReference>
<dbReference type="OrthoDB" id="3169036at2759"/>
<name>X6NKR2_RETFI</name>
<dbReference type="InterPro" id="IPR044034">
    <property type="entry name" value="NAC-like_UBA"/>
</dbReference>
<evidence type="ECO:0000313" key="3">
    <source>
        <dbReference type="Proteomes" id="UP000023152"/>
    </source>
</evidence>
<dbReference type="Proteomes" id="UP000023152">
    <property type="component" value="Unassembled WGS sequence"/>
</dbReference>
<proteinExistence type="predicted"/>
<dbReference type="Gene3D" id="1.10.8.10">
    <property type="entry name" value="DNA helicase RuvA subunit, C-terminal domain"/>
    <property type="match status" value="1"/>
</dbReference>
<protein>
    <submittedName>
        <fullName evidence="2">Nascent polypeptide-associated complex subunit alpha-like protein</fullName>
    </submittedName>
</protein>
<gene>
    <name evidence="2" type="ORF">RFI_10640</name>
</gene>
<dbReference type="CDD" id="cd14358">
    <property type="entry name" value="UBA_NAC_euk"/>
    <property type="match status" value="1"/>
</dbReference>